<evidence type="ECO:0000259" key="8">
    <source>
        <dbReference type="Pfam" id="PF02838"/>
    </source>
</evidence>
<comment type="catalytic activity">
    <reaction evidence="1">
        <text>Hydrolysis of terminal non-reducing N-acetyl-D-hexosamine residues in N-acetyl-beta-D-hexosaminides.</text>
        <dbReference type="EC" id="3.2.1.52"/>
    </reaction>
</comment>
<name>A0A2V5K1G4_9BACL</name>
<dbReference type="GO" id="GO:0005975">
    <property type="term" value="P:carbohydrate metabolic process"/>
    <property type="evidence" value="ECO:0007669"/>
    <property type="project" value="InterPro"/>
</dbReference>
<evidence type="ECO:0000313" key="9">
    <source>
        <dbReference type="EMBL" id="PYI51564.1"/>
    </source>
</evidence>
<dbReference type="OrthoDB" id="9763537at2"/>
<keyword evidence="4" id="KW-0378">Hydrolase</keyword>
<dbReference type="Gene3D" id="3.20.20.80">
    <property type="entry name" value="Glycosidases"/>
    <property type="match status" value="1"/>
</dbReference>
<sequence length="589" mass="65811">MADNLQLIPVPQQVETGGGHYELPDDLSIQAKTGSPLYATASKELQAVWTPDGGCIRFRSSDDAPPLGLNDFVQAAEGYALVIAAEGIDIWACDPAGHFYGAMTLKQLIRQFGKRLPLLRIGDAPALRHRGVQIPLAQGLTEYRSAYFKHLVPILAGWKMNALYLYLESYFDFPSVPHLGGPGAMTAEDARELDALCKSYNIRLIPSLNVLGHCGDILALQKYHHLIECGPDKDFRTASTYTLCASSPEVRALVDAMLTDTMDCFSSEIICIGGDEVSNLGECPACRANVEEKGKLGHYADYFSRIKKTLNQRGRKAGLWGDMLIKHYGPSSDEERQYAIDALAEGTIIYDWHYRGGSPHTLRMFRDAGFETIACGSTNLVYSSSVDCDQHRKLTALYRDAITYGALGGVTTAWCNMYGLHEEQVNVLTSVSGCLLWSGTENDRKPISFAEDFERAYSLQRYGFATNALVEYWHALGDREGPVLKPLTPLNGVDIRKCLYHTDNVLMMWKCYSPILTNHNLANYEEGVRFARSLWNRVEEAISGCRDPYISLQSAPLLMHEHLLRRFKMTEAVYGYYDAAARIQYENRR</sequence>
<dbReference type="InterPro" id="IPR029018">
    <property type="entry name" value="Hex-like_dom2"/>
</dbReference>
<dbReference type="EC" id="3.2.1.52" evidence="3"/>
<dbReference type="InterPro" id="IPR015882">
    <property type="entry name" value="HEX_bac_N"/>
</dbReference>
<feature type="domain" description="Beta-hexosaminidase bacterial type N-terminal" evidence="8">
    <location>
        <begin position="5"/>
        <end position="124"/>
    </location>
</feature>
<comment type="similarity">
    <text evidence="2">Belongs to the glycosyl hydrolase 20 family.</text>
</comment>
<accession>A0A2V5K1G4</accession>
<evidence type="ECO:0000313" key="10">
    <source>
        <dbReference type="Proteomes" id="UP000247476"/>
    </source>
</evidence>
<dbReference type="EMBL" id="QJVJ01000012">
    <property type="protein sequence ID" value="PYI51564.1"/>
    <property type="molecule type" value="Genomic_DNA"/>
</dbReference>
<feature type="active site" description="Proton donor" evidence="6">
    <location>
        <position position="276"/>
    </location>
</feature>
<keyword evidence="5" id="KW-0326">Glycosidase</keyword>
<comment type="caution">
    <text evidence="9">The sequence shown here is derived from an EMBL/GenBank/DDBJ whole genome shotgun (WGS) entry which is preliminary data.</text>
</comment>
<dbReference type="GO" id="GO:0016020">
    <property type="term" value="C:membrane"/>
    <property type="evidence" value="ECO:0007669"/>
    <property type="project" value="TreeGrafter"/>
</dbReference>
<dbReference type="SUPFAM" id="SSF51445">
    <property type="entry name" value="(Trans)glycosidases"/>
    <property type="match status" value="1"/>
</dbReference>
<dbReference type="Pfam" id="PF00728">
    <property type="entry name" value="Glyco_hydro_20"/>
    <property type="match status" value="1"/>
</dbReference>
<organism evidence="9 10">
    <name type="scientific">Paenibacillus flagellatus</name>
    <dbReference type="NCBI Taxonomy" id="2211139"/>
    <lineage>
        <taxon>Bacteria</taxon>
        <taxon>Bacillati</taxon>
        <taxon>Bacillota</taxon>
        <taxon>Bacilli</taxon>
        <taxon>Bacillales</taxon>
        <taxon>Paenibacillaceae</taxon>
        <taxon>Paenibacillus</taxon>
    </lineage>
</organism>
<dbReference type="InterPro" id="IPR025705">
    <property type="entry name" value="Beta_hexosaminidase_sua/sub"/>
</dbReference>
<evidence type="ECO:0000256" key="2">
    <source>
        <dbReference type="ARBA" id="ARBA00006285"/>
    </source>
</evidence>
<dbReference type="InterPro" id="IPR017853">
    <property type="entry name" value="GH"/>
</dbReference>
<dbReference type="PANTHER" id="PTHR22600:SF57">
    <property type="entry name" value="BETA-N-ACETYLHEXOSAMINIDASE"/>
    <property type="match status" value="1"/>
</dbReference>
<dbReference type="InterPro" id="IPR015883">
    <property type="entry name" value="Glyco_hydro_20_cat"/>
</dbReference>
<evidence type="ECO:0000256" key="4">
    <source>
        <dbReference type="ARBA" id="ARBA00022801"/>
    </source>
</evidence>
<evidence type="ECO:0000256" key="6">
    <source>
        <dbReference type="PIRSR" id="PIRSR625705-1"/>
    </source>
</evidence>
<dbReference type="AlphaFoldDB" id="A0A2V5K1G4"/>
<gene>
    <name evidence="9" type="ORF">DLM86_24425</name>
</gene>
<dbReference type="PRINTS" id="PR00738">
    <property type="entry name" value="GLHYDRLASE20"/>
</dbReference>
<evidence type="ECO:0000256" key="5">
    <source>
        <dbReference type="ARBA" id="ARBA00023295"/>
    </source>
</evidence>
<reference evidence="9 10" key="1">
    <citation type="submission" date="2018-05" db="EMBL/GenBank/DDBJ databases">
        <title>Paenibacillus flagellatus sp. nov., isolated from selenium mineral soil.</title>
        <authorList>
            <person name="Dai X."/>
        </authorList>
    </citation>
    <scope>NUCLEOTIDE SEQUENCE [LARGE SCALE GENOMIC DNA]</scope>
    <source>
        <strain evidence="9 10">DXL2</strain>
    </source>
</reference>
<evidence type="ECO:0000256" key="3">
    <source>
        <dbReference type="ARBA" id="ARBA00012663"/>
    </source>
</evidence>
<dbReference type="GO" id="GO:0004563">
    <property type="term" value="F:beta-N-acetylhexosaminidase activity"/>
    <property type="evidence" value="ECO:0007669"/>
    <property type="project" value="UniProtKB-EC"/>
</dbReference>
<dbReference type="Proteomes" id="UP000247476">
    <property type="component" value="Unassembled WGS sequence"/>
</dbReference>
<proteinExistence type="inferred from homology"/>
<dbReference type="GO" id="GO:0030203">
    <property type="term" value="P:glycosaminoglycan metabolic process"/>
    <property type="evidence" value="ECO:0007669"/>
    <property type="project" value="TreeGrafter"/>
</dbReference>
<dbReference type="PANTHER" id="PTHR22600">
    <property type="entry name" value="BETA-HEXOSAMINIDASE"/>
    <property type="match status" value="1"/>
</dbReference>
<dbReference type="RefSeq" id="WP_110842684.1">
    <property type="nucleotide sequence ID" value="NZ_QJVJ01000012.1"/>
</dbReference>
<dbReference type="Pfam" id="PF02838">
    <property type="entry name" value="Glyco_hydro_20b"/>
    <property type="match status" value="1"/>
</dbReference>
<evidence type="ECO:0000259" key="7">
    <source>
        <dbReference type="Pfam" id="PF00728"/>
    </source>
</evidence>
<protein>
    <recommendedName>
        <fullName evidence="3">beta-N-acetylhexosaminidase</fullName>
        <ecNumber evidence="3">3.2.1.52</ecNumber>
    </recommendedName>
</protein>
<feature type="domain" description="Glycoside hydrolase family 20 catalytic" evidence="7">
    <location>
        <begin position="181"/>
        <end position="399"/>
    </location>
</feature>
<keyword evidence="10" id="KW-1185">Reference proteome</keyword>
<dbReference type="SUPFAM" id="SSF55545">
    <property type="entry name" value="beta-N-acetylhexosaminidase-like domain"/>
    <property type="match status" value="1"/>
</dbReference>
<evidence type="ECO:0000256" key="1">
    <source>
        <dbReference type="ARBA" id="ARBA00001231"/>
    </source>
</evidence>
<dbReference type="Gene3D" id="3.30.379.10">
    <property type="entry name" value="Chitobiase/beta-hexosaminidase domain 2-like"/>
    <property type="match status" value="1"/>
</dbReference>